<feature type="transmembrane region" description="Helical" evidence="9">
    <location>
        <begin position="384"/>
        <end position="405"/>
    </location>
</feature>
<evidence type="ECO:0000256" key="6">
    <source>
        <dbReference type="ARBA" id="ARBA00022989"/>
    </source>
</evidence>
<evidence type="ECO:0000256" key="4">
    <source>
        <dbReference type="ARBA" id="ARBA00022692"/>
    </source>
</evidence>
<dbReference type="Proteomes" id="UP001648503">
    <property type="component" value="Unassembled WGS sequence"/>
</dbReference>
<feature type="transmembrane region" description="Helical" evidence="9">
    <location>
        <begin position="411"/>
        <end position="432"/>
    </location>
</feature>
<gene>
    <name evidence="11" type="ORF">BASA50_008530</name>
</gene>
<keyword evidence="6 9" id="KW-1133">Transmembrane helix</keyword>
<evidence type="ECO:0000256" key="9">
    <source>
        <dbReference type="SAM" id="Phobius"/>
    </source>
</evidence>
<evidence type="ECO:0000256" key="7">
    <source>
        <dbReference type="ARBA" id="ARBA00023136"/>
    </source>
</evidence>
<evidence type="ECO:0000256" key="3">
    <source>
        <dbReference type="ARBA" id="ARBA00022448"/>
    </source>
</evidence>
<evidence type="ECO:0000256" key="1">
    <source>
        <dbReference type="ARBA" id="ARBA00004141"/>
    </source>
</evidence>
<comment type="caution">
    <text evidence="11">The sequence shown here is derived from an EMBL/GenBank/DDBJ whole genome shotgun (WGS) entry which is preliminary data.</text>
</comment>
<keyword evidence="7 9" id="KW-0472">Membrane</keyword>
<keyword evidence="4 9" id="KW-0812">Transmembrane</keyword>
<accession>A0ABQ8F745</accession>
<evidence type="ECO:0000313" key="11">
    <source>
        <dbReference type="EMBL" id="KAH6591711.1"/>
    </source>
</evidence>
<dbReference type="PANTHER" id="PTHR41394">
    <property type="entry name" value="MAGNESIUM TRANSPORTER MGTE"/>
    <property type="match status" value="1"/>
</dbReference>
<evidence type="ECO:0000256" key="5">
    <source>
        <dbReference type="ARBA" id="ARBA00022842"/>
    </source>
</evidence>
<feature type="domain" description="SLC41A/MgtE integral membrane" evidence="10">
    <location>
        <begin position="341"/>
        <end position="467"/>
    </location>
</feature>
<evidence type="ECO:0000256" key="2">
    <source>
        <dbReference type="ARBA" id="ARBA00009749"/>
    </source>
</evidence>
<evidence type="ECO:0000259" key="10">
    <source>
        <dbReference type="Pfam" id="PF01769"/>
    </source>
</evidence>
<protein>
    <recommendedName>
        <fullName evidence="10">SLC41A/MgtE integral membrane domain-containing protein</fullName>
    </recommendedName>
</protein>
<feature type="transmembrane region" description="Helical" evidence="9">
    <location>
        <begin position="303"/>
        <end position="324"/>
    </location>
</feature>
<reference evidence="11 12" key="1">
    <citation type="submission" date="2021-02" db="EMBL/GenBank/DDBJ databases">
        <title>Variation within the Batrachochytrium salamandrivorans European outbreak.</title>
        <authorList>
            <person name="Kelly M."/>
            <person name="Pasmans F."/>
            <person name="Shea T.P."/>
            <person name="Munoz J.F."/>
            <person name="Carranza S."/>
            <person name="Cuomo C.A."/>
            <person name="Martel A."/>
        </authorList>
    </citation>
    <scope>NUCLEOTIDE SEQUENCE [LARGE SCALE GENOMIC DNA]</scope>
    <source>
        <strain evidence="11 12">AMFP18/2</strain>
    </source>
</reference>
<feature type="transmembrane region" description="Helical" evidence="9">
    <location>
        <begin position="330"/>
        <end position="353"/>
    </location>
</feature>
<dbReference type="SUPFAM" id="SSF161093">
    <property type="entry name" value="MgtE membrane domain-like"/>
    <property type="match status" value="1"/>
</dbReference>
<keyword evidence="5" id="KW-0460">Magnesium</keyword>
<evidence type="ECO:0000313" key="12">
    <source>
        <dbReference type="Proteomes" id="UP001648503"/>
    </source>
</evidence>
<dbReference type="InterPro" id="IPR006667">
    <property type="entry name" value="SLC41_membr_dom"/>
</dbReference>
<organism evidence="11 12">
    <name type="scientific">Batrachochytrium salamandrivorans</name>
    <dbReference type="NCBI Taxonomy" id="1357716"/>
    <lineage>
        <taxon>Eukaryota</taxon>
        <taxon>Fungi</taxon>
        <taxon>Fungi incertae sedis</taxon>
        <taxon>Chytridiomycota</taxon>
        <taxon>Chytridiomycota incertae sedis</taxon>
        <taxon>Chytridiomycetes</taxon>
        <taxon>Rhizophydiales</taxon>
        <taxon>Rhizophydiales incertae sedis</taxon>
        <taxon>Batrachochytrium</taxon>
    </lineage>
</organism>
<name>A0ABQ8F745_9FUNG</name>
<keyword evidence="12" id="KW-1185">Reference proteome</keyword>
<comment type="subcellular location">
    <subcellularLocation>
        <location evidence="1">Membrane</location>
        <topology evidence="1">Multi-pass membrane protein</topology>
    </subcellularLocation>
</comment>
<dbReference type="PANTHER" id="PTHR41394:SF5">
    <property type="entry name" value="SLC41A_MGTE INTEGRAL MEMBRANE DOMAIN-CONTAINING PROTEIN"/>
    <property type="match status" value="1"/>
</dbReference>
<feature type="region of interest" description="Disordered" evidence="8">
    <location>
        <begin position="31"/>
        <end position="69"/>
    </location>
</feature>
<dbReference type="InterPro" id="IPR036739">
    <property type="entry name" value="SLC41_membr_dom_sf"/>
</dbReference>
<dbReference type="Pfam" id="PF01769">
    <property type="entry name" value="MgtE"/>
    <property type="match status" value="1"/>
</dbReference>
<dbReference type="EMBL" id="JAFCIX010000401">
    <property type="protein sequence ID" value="KAH6591711.1"/>
    <property type="molecule type" value="Genomic_DNA"/>
</dbReference>
<evidence type="ECO:0000256" key="8">
    <source>
        <dbReference type="SAM" id="MobiDB-lite"/>
    </source>
</evidence>
<sequence>MDNHFSNPFVDDVPDWSADFNTAVTPTNSNIASAADATDGKDSELHRKTHHKPIQKQHDAFSVPSGPSTALHSSLFPTHSVSTPPDIMNHTMEGSAASHIQSTIYSGTLAATNPSRARMFIPGPASAPLDRTNTHPRLPLSADPAFGSVYSKADVNAFLAEMLPSETVSGAEATTHLITSDLDGYESDSMELMGHRDDPHLLSMNTFNSETANSTPSAHHDLSARIQPHMDSGSSSEIIRHRASSRRRKRSDLFNLPEKEFLQYILLEQDAQLVHELLSQRLSYLSSNDFAEKMHQMPAWKVAFRRCPAILATLGLELIVGAVISSRHELIRANMMITSFLPVLSSIAGNVGLQASTATLRGLSTGHASGSNISGVTHILLKEFYASLVVASVASIALTVISSNWAHAFNFGFATGLAIFCNSAISGIMGALGPLTFRALKIDPALMAGPFETAMQDLIGSSVYLGLCAAILS</sequence>
<comment type="similarity">
    <text evidence="2">Belongs to the SLC41A transporter family.</text>
</comment>
<proteinExistence type="inferred from homology"/>
<keyword evidence="3" id="KW-0813">Transport</keyword>
<dbReference type="Gene3D" id="1.10.357.20">
    <property type="entry name" value="SLC41 divalent cation transporters, integral membrane domain"/>
    <property type="match status" value="1"/>
</dbReference>